<proteinExistence type="inferred from homology"/>
<keyword evidence="7" id="KW-1185">Reference proteome</keyword>
<protein>
    <submittedName>
        <fullName evidence="6">Uncharacterized protein</fullName>
    </submittedName>
</protein>
<dbReference type="Pfam" id="PF03492">
    <property type="entry name" value="Methyltransf_7"/>
    <property type="match status" value="1"/>
</dbReference>
<evidence type="ECO:0000256" key="2">
    <source>
        <dbReference type="ARBA" id="ARBA00022603"/>
    </source>
</evidence>
<evidence type="ECO:0000256" key="3">
    <source>
        <dbReference type="ARBA" id="ARBA00022679"/>
    </source>
</evidence>
<name>A0A022Q927_ERYGU</name>
<keyword evidence="5" id="KW-0460">Magnesium</keyword>
<dbReference type="Gene3D" id="1.10.1200.270">
    <property type="entry name" value="Methyltransferase, alpha-helical capping domain"/>
    <property type="match status" value="1"/>
</dbReference>
<reference evidence="6 7" key="1">
    <citation type="journal article" date="2013" name="Proc. Natl. Acad. Sci. U.S.A.">
        <title>Fine-scale variation in meiotic recombination in Mimulus inferred from population shotgun sequencing.</title>
        <authorList>
            <person name="Hellsten U."/>
            <person name="Wright K.M."/>
            <person name="Jenkins J."/>
            <person name="Shu S."/>
            <person name="Yuan Y."/>
            <person name="Wessler S.R."/>
            <person name="Schmutz J."/>
            <person name="Willis J.H."/>
            <person name="Rokhsar D.S."/>
        </authorList>
    </citation>
    <scope>NUCLEOTIDE SEQUENCE [LARGE SCALE GENOMIC DNA]</scope>
    <source>
        <strain evidence="7">cv. DUN x IM62</strain>
    </source>
</reference>
<dbReference type="PANTHER" id="PTHR31009">
    <property type="entry name" value="S-ADENOSYL-L-METHIONINE:CARBOXYL METHYLTRANSFERASE FAMILY PROTEIN"/>
    <property type="match status" value="1"/>
</dbReference>
<dbReference type="EMBL" id="KI632139">
    <property type="protein sequence ID" value="EYU24119.1"/>
    <property type="molecule type" value="Genomic_DNA"/>
</dbReference>
<sequence>MDVEKVFHMKGGLGETSYFNNSSIQKSVAEKMMGITMEAIEEMYVTLRPKSLGIADLGCSSGSNAMSYVKRIVGAVQNTAKKFEQPAPNEIRVCLNDLPTNDFNTIFQALPDLYEELNKTIRSNIFIGAFPGSFFGRLFPENSLHFVYSFNCLHWLSRVPPGLYDERGTSLNKKSVYISKNSPPQVCKAYAKQFKEDFSVFLKSRSRELVHGGRMVLVFTVRNGADFYSKDNTFLWELLYQSLRALVSKGIIEEEKLESFDVHYYRASKEEIEDVVKEEGSFKLEYLEMFEKEMNLTSNVPVLAKAVRAVQEPMVSHHFGEAVMDSLYDEYGRLLELKTAKQDICKPIKSRHVIKKAHQ</sequence>
<dbReference type="GO" id="GO:0008757">
    <property type="term" value="F:S-adenosylmethionine-dependent methyltransferase activity"/>
    <property type="evidence" value="ECO:0000318"/>
    <property type="project" value="GO_Central"/>
</dbReference>
<keyword evidence="3" id="KW-0808">Transferase</keyword>
<dbReference type="Gene3D" id="3.40.50.150">
    <property type="entry name" value="Vaccinia Virus protein VP39"/>
    <property type="match status" value="1"/>
</dbReference>
<keyword evidence="4" id="KW-0479">Metal-binding</keyword>
<comment type="similarity">
    <text evidence="1">Belongs to the methyltransferase superfamily. Type-7 methyltransferase family.</text>
</comment>
<accession>A0A022Q927</accession>
<evidence type="ECO:0000313" key="7">
    <source>
        <dbReference type="Proteomes" id="UP000030748"/>
    </source>
</evidence>
<dbReference type="InterPro" id="IPR005299">
    <property type="entry name" value="MeTrfase_7"/>
</dbReference>
<evidence type="ECO:0000313" key="6">
    <source>
        <dbReference type="EMBL" id="EYU24119.1"/>
    </source>
</evidence>
<dbReference type="InterPro" id="IPR042086">
    <property type="entry name" value="MeTrfase_capping"/>
</dbReference>
<organism evidence="6 7">
    <name type="scientific">Erythranthe guttata</name>
    <name type="common">Yellow monkey flower</name>
    <name type="synonym">Mimulus guttatus</name>
    <dbReference type="NCBI Taxonomy" id="4155"/>
    <lineage>
        <taxon>Eukaryota</taxon>
        <taxon>Viridiplantae</taxon>
        <taxon>Streptophyta</taxon>
        <taxon>Embryophyta</taxon>
        <taxon>Tracheophyta</taxon>
        <taxon>Spermatophyta</taxon>
        <taxon>Magnoliopsida</taxon>
        <taxon>eudicotyledons</taxon>
        <taxon>Gunneridae</taxon>
        <taxon>Pentapetalae</taxon>
        <taxon>asterids</taxon>
        <taxon>lamiids</taxon>
        <taxon>Lamiales</taxon>
        <taxon>Phrymaceae</taxon>
        <taxon>Erythranthe</taxon>
    </lineage>
</organism>
<keyword evidence="2" id="KW-0489">Methyltransferase</keyword>
<dbReference type="SUPFAM" id="SSF53335">
    <property type="entry name" value="S-adenosyl-L-methionine-dependent methyltransferases"/>
    <property type="match status" value="1"/>
</dbReference>
<dbReference type="eggNOG" id="ENOG502QQAF">
    <property type="taxonomic scope" value="Eukaryota"/>
</dbReference>
<dbReference type="InterPro" id="IPR029063">
    <property type="entry name" value="SAM-dependent_MTases_sf"/>
</dbReference>
<dbReference type="GO" id="GO:0046872">
    <property type="term" value="F:metal ion binding"/>
    <property type="evidence" value="ECO:0007669"/>
    <property type="project" value="UniProtKB-KW"/>
</dbReference>
<dbReference type="GO" id="GO:0032259">
    <property type="term" value="P:methylation"/>
    <property type="evidence" value="ECO:0000318"/>
    <property type="project" value="GO_Central"/>
</dbReference>
<dbReference type="Proteomes" id="UP000030748">
    <property type="component" value="Unassembled WGS sequence"/>
</dbReference>
<dbReference type="AlphaFoldDB" id="A0A022Q927"/>
<evidence type="ECO:0000256" key="4">
    <source>
        <dbReference type="ARBA" id="ARBA00022723"/>
    </source>
</evidence>
<gene>
    <name evidence="6" type="ORF">MIMGU_mgv1a022183mg</name>
</gene>
<evidence type="ECO:0000256" key="5">
    <source>
        <dbReference type="ARBA" id="ARBA00022842"/>
    </source>
</evidence>
<evidence type="ECO:0000256" key="1">
    <source>
        <dbReference type="ARBA" id="ARBA00007967"/>
    </source>
</evidence>